<sequence>MGVIAVTTTARPLDRRRDKAGAADAAATRAEAAVSDIDHQLETIAHLTEQQRQALHRAAEERDRLKRSLKAAAKRRAELAKERKKAVAKAARARTRAKAAESKYDREVLADLVRREKEKDRAGSTAARAPRRSAAADPPPEQPDEGTQTARRTAARKTAKAARLIR</sequence>
<dbReference type="RefSeq" id="WP_377880059.1">
    <property type="nucleotide sequence ID" value="NZ_JBHMDK010000002.1"/>
</dbReference>
<dbReference type="AlphaFoldDB" id="A0A919JPB7"/>
<keyword evidence="3" id="KW-1185">Reference proteome</keyword>
<comment type="caution">
    <text evidence="2">The sequence shown here is derived from an EMBL/GenBank/DDBJ whole genome shotgun (WGS) entry which is preliminary data.</text>
</comment>
<protein>
    <submittedName>
        <fullName evidence="2">Uncharacterized protein</fullName>
    </submittedName>
</protein>
<name>A0A919JPB7_9ACTN</name>
<feature type="compositionally biased region" description="Basic and acidic residues" evidence="1">
    <location>
        <begin position="57"/>
        <end position="66"/>
    </location>
</feature>
<feature type="compositionally biased region" description="Basic and acidic residues" evidence="1">
    <location>
        <begin position="98"/>
        <end position="122"/>
    </location>
</feature>
<evidence type="ECO:0000256" key="1">
    <source>
        <dbReference type="SAM" id="MobiDB-lite"/>
    </source>
</evidence>
<evidence type="ECO:0000313" key="3">
    <source>
        <dbReference type="Proteomes" id="UP000647172"/>
    </source>
</evidence>
<feature type="compositionally biased region" description="Basic residues" evidence="1">
    <location>
        <begin position="82"/>
        <end position="97"/>
    </location>
</feature>
<gene>
    <name evidence="2" type="ORF">Ani05nite_79970</name>
</gene>
<feature type="compositionally biased region" description="Low complexity" evidence="1">
    <location>
        <begin position="123"/>
        <end position="136"/>
    </location>
</feature>
<dbReference type="EMBL" id="BOMQ01000103">
    <property type="protein sequence ID" value="GIE54463.1"/>
    <property type="molecule type" value="Genomic_DNA"/>
</dbReference>
<evidence type="ECO:0000313" key="2">
    <source>
        <dbReference type="EMBL" id="GIE54463.1"/>
    </source>
</evidence>
<proteinExistence type="predicted"/>
<feature type="compositionally biased region" description="Basic residues" evidence="1">
    <location>
        <begin position="153"/>
        <end position="166"/>
    </location>
</feature>
<reference evidence="2" key="1">
    <citation type="submission" date="2021-01" db="EMBL/GenBank/DDBJ databases">
        <title>Whole genome shotgun sequence of Actinoplanes nipponensis NBRC 14063.</title>
        <authorList>
            <person name="Komaki H."/>
            <person name="Tamura T."/>
        </authorList>
    </citation>
    <scope>NUCLEOTIDE SEQUENCE</scope>
    <source>
        <strain evidence="2">NBRC 14063</strain>
    </source>
</reference>
<dbReference type="Proteomes" id="UP000647172">
    <property type="component" value="Unassembled WGS sequence"/>
</dbReference>
<feature type="region of interest" description="Disordered" evidence="1">
    <location>
        <begin position="57"/>
        <end position="166"/>
    </location>
</feature>
<organism evidence="2 3">
    <name type="scientific">Actinoplanes nipponensis</name>
    <dbReference type="NCBI Taxonomy" id="135950"/>
    <lineage>
        <taxon>Bacteria</taxon>
        <taxon>Bacillati</taxon>
        <taxon>Actinomycetota</taxon>
        <taxon>Actinomycetes</taxon>
        <taxon>Micromonosporales</taxon>
        <taxon>Micromonosporaceae</taxon>
        <taxon>Actinoplanes</taxon>
    </lineage>
</organism>
<accession>A0A919JPB7</accession>